<dbReference type="CDD" id="cd00637">
    <property type="entry name" value="7tm_classA_rhodopsin-like"/>
    <property type="match status" value="2"/>
</dbReference>
<reference evidence="12 13" key="1">
    <citation type="submission" date="2024-04" db="EMBL/GenBank/DDBJ databases">
        <authorList>
            <consortium name="Genoscope - CEA"/>
            <person name="William W."/>
        </authorList>
    </citation>
    <scope>NUCLEOTIDE SEQUENCE [LARGE SCALE GENOMIC DNA]</scope>
</reference>
<feature type="transmembrane region" description="Helical" evidence="11">
    <location>
        <begin position="374"/>
        <end position="395"/>
    </location>
</feature>
<dbReference type="Gene3D" id="1.20.1070.10">
    <property type="entry name" value="Rhodopsin 7-helix transmembrane proteins"/>
    <property type="match status" value="2"/>
</dbReference>
<keyword evidence="3 11" id="KW-0812">Transmembrane</keyword>
<dbReference type="InterPro" id="IPR008365">
    <property type="entry name" value="Prostanoid_rcpt"/>
</dbReference>
<proteinExistence type="predicted"/>
<gene>
    <name evidence="12" type="ORF">GSLYS_00000919001</name>
</gene>
<feature type="compositionally biased region" description="Polar residues" evidence="10">
    <location>
        <begin position="158"/>
        <end position="187"/>
    </location>
</feature>
<feature type="transmembrane region" description="Helical" evidence="11">
    <location>
        <begin position="37"/>
        <end position="61"/>
    </location>
</feature>
<evidence type="ECO:0000256" key="2">
    <source>
        <dbReference type="ARBA" id="ARBA00022475"/>
    </source>
</evidence>
<evidence type="ECO:0008006" key="14">
    <source>
        <dbReference type="Google" id="ProtNLM"/>
    </source>
</evidence>
<evidence type="ECO:0000256" key="9">
    <source>
        <dbReference type="ARBA" id="ARBA00023224"/>
    </source>
</evidence>
<feature type="transmembrane region" description="Helical" evidence="11">
    <location>
        <begin position="73"/>
        <end position="93"/>
    </location>
</feature>
<dbReference type="PANTHER" id="PTHR11866:SF42">
    <property type="entry name" value="G-PROTEIN COUPLED RECEPTORS FAMILY 1 PROFILE DOMAIN-CONTAINING PROTEIN"/>
    <property type="match status" value="1"/>
</dbReference>
<feature type="transmembrane region" description="Helical" evidence="11">
    <location>
        <begin position="487"/>
        <end position="509"/>
    </location>
</feature>
<keyword evidence="6 11" id="KW-0472">Membrane</keyword>
<dbReference type="Proteomes" id="UP001497497">
    <property type="component" value="Unassembled WGS sequence"/>
</dbReference>
<dbReference type="PANTHER" id="PTHR11866">
    <property type="entry name" value="G-PROTEIN COUPLED RECEPTOR FAMILY 1 MEMBER"/>
    <property type="match status" value="1"/>
</dbReference>
<dbReference type="EMBL" id="CAXITT010000008">
    <property type="protein sequence ID" value="CAL1526742.1"/>
    <property type="molecule type" value="Genomic_DNA"/>
</dbReference>
<keyword evidence="9" id="KW-0807">Transducer</keyword>
<feature type="compositionally biased region" description="Acidic residues" evidence="10">
    <location>
        <begin position="616"/>
        <end position="633"/>
    </location>
</feature>
<evidence type="ECO:0000256" key="11">
    <source>
        <dbReference type="SAM" id="Phobius"/>
    </source>
</evidence>
<dbReference type="GO" id="GO:0005886">
    <property type="term" value="C:plasma membrane"/>
    <property type="evidence" value="ECO:0007669"/>
    <property type="project" value="UniProtKB-SubCell"/>
</dbReference>
<evidence type="ECO:0000256" key="7">
    <source>
        <dbReference type="ARBA" id="ARBA00023170"/>
    </source>
</evidence>
<dbReference type="AlphaFoldDB" id="A0AAV2H2M6"/>
<evidence type="ECO:0000256" key="3">
    <source>
        <dbReference type="ARBA" id="ARBA00022692"/>
    </source>
</evidence>
<feature type="transmembrane region" description="Helical" evidence="11">
    <location>
        <begin position="521"/>
        <end position="542"/>
    </location>
</feature>
<dbReference type="GO" id="GO:0004930">
    <property type="term" value="F:G protein-coupled receptor activity"/>
    <property type="evidence" value="ECO:0007669"/>
    <property type="project" value="UniProtKB-KW"/>
</dbReference>
<accession>A0AAV2H2M6</accession>
<organism evidence="12 13">
    <name type="scientific">Lymnaea stagnalis</name>
    <name type="common">Great pond snail</name>
    <name type="synonym">Helix stagnalis</name>
    <dbReference type="NCBI Taxonomy" id="6523"/>
    <lineage>
        <taxon>Eukaryota</taxon>
        <taxon>Metazoa</taxon>
        <taxon>Spiralia</taxon>
        <taxon>Lophotrochozoa</taxon>
        <taxon>Mollusca</taxon>
        <taxon>Gastropoda</taxon>
        <taxon>Heterobranchia</taxon>
        <taxon>Euthyneura</taxon>
        <taxon>Panpulmonata</taxon>
        <taxon>Hygrophila</taxon>
        <taxon>Lymnaeoidea</taxon>
        <taxon>Lymnaeidae</taxon>
        <taxon>Lymnaea</taxon>
    </lineage>
</organism>
<keyword evidence="5" id="KW-0297">G-protein coupled receptor</keyword>
<name>A0AAV2H2M6_LYMST</name>
<evidence type="ECO:0000256" key="4">
    <source>
        <dbReference type="ARBA" id="ARBA00022989"/>
    </source>
</evidence>
<keyword evidence="7" id="KW-0675">Receptor</keyword>
<keyword evidence="2" id="KW-1003">Cell membrane</keyword>
<evidence type="ECO:0000256" key="5">
    <source>
        <dbReference type="ARBA" id="ARBA00023040"/>
    </source>
</evidence>
<evidence type="ECO:0000313" key="13">
    <source>
        <dbReference type="Proteomes" id="UP001497497"/>
    </source>
</evidence>
<evidence type="ECO:0000256" key="8">
    <source>
        <dbReference type="ARBA" id="ARBA00023180"/>
    </source>
</evidence>
<comment type="subcellular location">
    <subcellularLocation>
        <location evidence="1">Cell membrane</location>
        <topology evidence="1">Multi-pass membrane protein</topology>
    </subcellularLocation>
</comment>
<comment type="caution">
    <text evidence="12">The sequence shown here is derived from an EMBL/GenBank/DDBJ whole genome shotgun (WGS) entry which is preliminary data.</text>
</comment>
<feature type="region of interest" description="Disordered" evidence="10">
    <location>
        <begin position="610"/>
        <end position="648"/>
    </location>
</feature>
<dbReference type="SUPFAM" id="SSF81321">
    <property type="entry name" value="Family A G protein-coupled receptor-like"/>
    <property type="match status" value="2"/>
</dbReference>
<feature type="transmembrane region" description="Helical" evidence="11">
    <location>
        <begin position="424"/>
        <end position="451"/>
    </location>
</feature>
<feature type="transmembrane region" description="Helical" evidence="11">
    <location>
        <begin position="113"/>
        <end position="136"/>
    </location>
</feature>
<sequence length="705" mass="77145">MSFLHLPMTDMLLSGESNQPSGLVLGHSGQQLHVSGVFIILLELALVLENLLPILVVVVWLPVKARGVGDRLVAAFSVTCILSALVPTPLGLASYFSGGWYGGTPTCTTYQVTSIWCNLSSLALLTYICLNCNFAVCHLRQVKSSPQVVPRLIAAPTPQKTHTSAASPSPLTSLNGSTRHQHPTTNSQSVAAFHGHCNQKDKSSLLKEHHGGSKECFVQKKKSRGHDEIQSERFVNQVETDESSSRQTLFLSDKLFNPTGDSFSPKISGKPDQTRLKLAAKEFSLTSFDKHCSSSLKALLNGNERNSSVDTHDVTSRPQRCAGSCALHSNRMNGYAGTANGVGYVQLSHWDDGTDSETGPKSCLPCQNCQSRDYVSLTLFLLFTVTLVIASLPVIGLGPRTATTEITCRSWLVPIPEAPKEMTFYVTFLVFVGVCLATGCSSGISVCLQVSRRMKQERRRRSRLYHEEENVPDLVELSVLDDMRRQYSLTCIVMAGQLTWIPILLMMTLQKIGVEVSEATLMYSNIATSLPGLLNPLLYSLALDRYRAGYKAILEKCCCKGRRQKTHHLSGVHCSLHGPADHDGCLDTNMNTSAEGHSCLHGRCNPNFENSRNDVIDDDDEDEDEDYFPDDSEALNTSSTEQGHKLSEKTPLHAVTVLPSAGVFKTVLASQTKSPWSRHHDTLTCGDKEGLLVTTNVFADDETGL</sequence>
<evidence type="ECO:0000313" key="12">
    <source>
        <dbReference type="EMBL" id="CAL1526742.1"/>
    </source>
</evidence>
<keyword evidence="4 11" id="KW-1133">Transmembrane helix</keyword>
<keyword evidence="8" id="KW-0325">Glycoprotein</keyword>
<evidence type="ECO:0000256" key="1">
    <source>
        <dbReference type="ARBA" id="ARBA00004651"/>
    </source>
</evidence>
<feature type="region of interest" description="Disordered" evidence="10">
    <location>
        <begin position="157"/>
        <end position="187"/>
    </location>
</feature>
<keyword evidence="13" id="KW-1185">Reference proteome</keyword>
<protein>
    <recommendedName>
        <fullName evidence="14">G-protein coupled receptors family 1 profile domain-containing protein</fullName>
    </recommendedName>
</protein>
<evidence type="ECO:0000256" key="6">
    <source>
        <dbReference type="ARBA" id="ARBA00023136"/>
    </source>
</evidence>
<evidence type="ECO:0000256" key="10">
    <source>
        <dbReference type="SAM" id="MobiDB-lite"/>
    </source>
</evidence>